<organism evidence="2 3">
    <name type="scientific">Neohortaea acidophila</name>
    <dbReference type="NCBI Taxonomy" id="245834"/>
    <lineage>
        <taxon>Eukaryota</taxon>
        <taxon>Fungi</taxon>
        <taxon>Dikarya</taxon>
        <taxon>Ascomycota</taxon>
        <taxon>Pezizomycotina</taxon>
        <taxon>Dothideomycetes</taxon>
        <taxon>Dothideomycetidae</taxon>
        <taxon>Mycosphaerellales</taxon>
        <taxon>Teratosphaeriaceae</taxon>
        <taxon>Neohortaea</taxon>
    </lineage>
</organism>
<dbReference type="Proteomes" id="UP000799767">
    <property type="component" value="Unassembled WGS sequence"/>
</dbReference>
<reference evidence="2" key="1">
    <citation type="journal article" date="2020" name="Stud. Mycol.">
        <title>101 Dothideomycetes genomes: a test case for predicting lifestyles and emergence of pathogens.</title>
        <authorList>
            <person name="Haridas S."/>
            <person name="Albert R."/>
            <person name="Binder M."/>
            <person name="Bloem J."/>
            <person name="Labutti K."/>
            <person name="Salamov A."/>
            <person name="Andreopoulos B."/>
            <person name="Baker S."/>
            <person name="Barry K."/>
            <person name="Bills G."/>
            <person name="Bluhm B."/>
            <person name="Cannon C."/>
            <person name="Castanera R."/>
            <person name="Culley D."/>
            <person name="Daum C."/>
            <person name="Ezra D."/>
            <person name="Gonzalez J."/>
            <person name="Henrissat B."/>
            <person name="Kuo A."/>
            <person name="Liang C."/>
            <person name="Lipzen A."/>
            <person name="Lutzoni F."/>
            <person name="Magnuson J."/>
            <person name="Mondo S."/>
            <person name="Nolan M."/>
            <person name="Ohm R."/>
            <person name="Pangilinan J."/>
            <person name="Park H.-J."/>
            <person name="Ramirez L."/>
            <person name="Alfaro M."/>
            <person name="Sun H."/>
            <person name="Tritt A."/>
            <person name="Yoshinaga Y."/>
            <person name="Zwiers L.-H."/>
            <person name="Turgeon B."/>
            <person name="Goodwin S."/>
            <person name="Spatafora J."/>
            <person name="Crous P."/>
            <person name="Grigoriev I."/>
        </authorList>
    </citation>
    <scope>NUCLEOTIDE SEQUENCE</scope>
    <source>
        <strain evidence="2">CBS 113389</strain>
    </source>
</reference>
<evidence type="ECO:0000313" key="2">
    <source>
        <dbReference type="EMBL" id="KAF2485207.1"/>
    </source>
</evidence>
<proteinExistence type="predicted"/>
<evidence type="ECO:0000256" key="1">
    <source>
        <dbReference type="SAM" id="MobiDB-lite"/>
    </source>
</evidence>
<dbReference type="RefSeq" id="XP_033591776.1">
    <property type="nucleotide sequence ID" value="XM_033738053.1"/>
</dbReference>
<dbReference type="GeneID" id="54479055"/>
<protein>
    <submittedName>
        <fullName evidence="2">Uncharacterized protein</fullName>
    </submittedName>
</protein>
<gene>
    <name evidence="2" type="ORF">BDY17DRAFT_344100</name>
</gene>
<dbReference type="AlphaFoldDB" id="A0A6A6Q1A3"/>
<feature type="compositionally biased region" description="Basic residues" evidence="1">
    <location>
        <begin position="77"/>
        <end position="86"/>
    </location>
</feature>
<keyword evidence="3" id="KW-1185">Reference proteome</keyword>
<feature type="region of interest" description="Disordered" evidence="1">
    <location>
        <begin position="54"/>
        <end position="121"/>
    </location>
</feature>
<name>A0A6A6Q1A3_9PEZI</name>
<accession>A0A6A6Q1A3</accession>
<evidence type="ECO:0000313" key="3">
    <source>
        <dbReference type="Proteomes" id="UP000799767"/>
    </source>
</evidence>
<dbReference type="EMBL" id="MU001633">
    <property type="protein sequence ID" value="KAF2485207.1"/>
    <property type="molecule type" value="Genomic_DNA"/>
</dbReference>
<sequence length="239" mass="26658">MFVLPNTSQAKSKGCGAVICPLANKAVHSRTERAKCSSSLDHSRIGIFVSPTKILPTAKAQAPDNEDDEDVEDKPKGRDRRQKNPRKSQEDLDVTKGAQLRAVTPKQDQQPKAQRAVSPQPIEALDDGVRAAAKSQQVDDEAEDVMSIDESDNDEPAILQALDCLDQYAELVMATIRTEPGKSVDSDERLLHERHRVIGAEDEALTELENWIGSAWLRGRSMYRLVTRDYAEDDNTMYW</sequence>